<name>A0A835J5H6_9ROSI</name>
<gene>
    <name evidence="1" type="ORF">SADUNF_Sadunf17G0051000</name>
</gene>
<dbReference type="AlphaFoldDB" id="A0A835J5H6"/>
<protein>
    <submittedName>
        <fullName evidence="1">Uncharacterized protein</fullName>
    </submittedName>
</protein>
<organism evidence="1 2">
    <name type="scientific">Salix dunnii</name>
    <dbReference type="NCBI Taxonomy" id="1413687"/>
    <lineage>
        <taxon>Eukaryota</taxon>
        <taxon>Viridiplantae</taxon>
        <taxon>Streptophyta</taxon>
        <taxon>Embryophyta</taxon>
        <taxon>Tracheophyta</taxon>
        <taxon>Spermatophyta</taxon>
        <taxon>Magnoliopsida</taxon>
        <taxon>eudicotyledons</taxon>
        <taxon>Gunneridae</taxon>
        <taxon>Pentapetalae</taxon>
        <taxon>rosids</taxon>
        <taxon>fabids</taxon>
        <taxon>Malpighiales</taxon>
        <taxon>Salicaceae</taxon>
        <taxon>Saliceae</taxon>
        <taxon>Salix</taxon>
    </lineage>
</organism>
<dbReference type="Proteomes" id="UP000657918">
    <property type="component" value="Unassembled WGS sequence"/>
</dbReference>
<dbReference type="EMBL" id="JADGMS010000017">
    <property type="protein sequence ID" value="KAF9663447.1"/>
    <property type="molecule type" value="Genomic_DNA"/>
</dbReference>
<comment type="caution">
    <text evidence="1">The sequence shown here is derived from an EMBL/GenBank/DDBJ whole genome shotgun (WGS) entry which is preliminary data.</text>
</comment>
<reference evidence="1 2" key="1">
    <citation type="submission" date="2020-10" db="EMBL/GenBank/DDBJ databases">
        <title>Plant Genome Project.</title>
        <authorList>
            <person name="Zhang R.-G."/>
        </authorList>
    </citation>
    <scope>NUCLEOTIDE SEQUENCE [LARGE SCALE GENOMIC DNA]</scope>
    <source>
        <strain evidence="1">FAFU-HL-1</strain>
        <tissue evidence="1">Leaf</tissue>
    </source>
</reference>
<evidence type="ECO:0000313" key="2">
    <source>
        <dbReference type="Proteomes" id="UP000657918"/>
    </source>
</evidence>
<evidence type="ECO:0000313" key="1">
    <source>
        <dbReference type="EMBL" id="KAF9663447.1"/>
    </source>
</evidence>
<keyword evidence="2" id="KW-1185">Reference proteome</keyword>
<sequence length="106" mass="12252">MSSFKSVKARENQAPCRSAIATKIPLSRSSKSRSNSAVLAVQILVRCSHVHVSCLISQFDVLFHFLPYVTYDFLNLLRDWRIFFGSLDFMLCPWQTNKLPMKELIR</sequence>
<accession>A0A835J5H6</accession>
<proteinExistence type="predicted"/>